<dbReference type="Gene3D" id="3.30.559.30">
    <property type="entry name" value="Nonribosomal peptide synthetase, condensation domain"/>
    <property type="match status" value="2"/>
</dbReference>
<comment type="caution">
    <text evidence="5">The sequence shown here is derived from an EMBL/GenBank/DDBJ whole genome shotgun (WGS) entry which is preliminary data.</text>
</comment>
<accession>A0ABV8C8J4</accession>
<keyword evidence="6" id="KW-1185">Reference proteome</keyword>
<dbReference type="Pfam" id="PF00501">
    <property type="entry name" value="AMP-binding"/>
    <property type="match status" value="2"/>
</dbReference>
<dbReference type="InterPro" id="IPR020802">
    <property type="entry name" value="TesA-like"/>
</dbReference>
<dbReference type="PANTHER" id="PTHR45527">
    <property type="entry name" value="NONRIBOSOMAL PEPTIDE SYNTHETASE"/>
    <property type="match status" value="1"/>
</dbReference>
<dbReference type="InterPro" id="IPR010071">
    <property type="entry name" value="AA_adenyl_dom"/>
</dbReference>
<dbReference type="InterPro" id="IPR029058">
    <property type="entry name" value="AB_hydrolase_fold"/>
</dbReference>
<evidence type="ECO:0000256" key="2">
    <source>
        <dbReference type="ARBA" id="ARBA00022450"/>
    </source>
</evidence>
<dbReference type="CDD" id="cd17643">
    <property type="entry name" value="A_NRPS_Cytc1-like"/>
    <property type="match status" value="1"/>
</dbReference>
<dbReference type="PROSITE" id="PS50075">
    <property type="entry name" value="CARRIER"/>
    <property type="match status" value="2"/>
</dbReference>
<dbReference type="InterPro" id="IPR001969">
    <property type="entry name" value="Aspartic_peptidase_AS"/>
</dbReference>
<dbReference type="SUPFAM" id="SSF47336">
    <property type="entry name" value="ACP-like"/>
    <property type="match status" value="2"/>
</dbReference>
<evidence type="ECO:0000313" key="5">
    <source>
        <dbReference type="EMBL" id="MFC3898438.1"/>
    </source>
</evidence>
<dbReference type="PROSITE" id="PS00012">
    <property type="entry name" value="PHOSPHOPANTETHEINE"/>
    <property type="match status" value="1"/>
</dbReference>
<dbReference type="InterPro" id="IPR023213">
    <property type="entry name" value="CAT-like_dom_sf"/>
</dbReference>
<gene>
    <name evidence="5" type="ORF">ACFOWZ_43820</name>
</gene>
<name>A0ABV8C8J4_9PSEU</name>
<sequence length="2371" mass="258924">MDRTRPLPLSEGQRQLWFLNRLAPDSAEYLVPLVLRLRGGLNEDALRRVWTELVARHEILRTRYELRGDQPVQVIDPAVPPRWAVADLTHLPETEREDAALALAGHETRMPFDLEHDHPLRLVLLRIALDHHLLVATFHHVASDQVSQQVLLGELGALYHAFDAGLPSPLPPPELQYAEFAAWQQKWLSDDRVERDLRYWRAQLDGLPRLELPADHPRPPVRGWHGAAVETVVPAATAKSLRELAIAGRATPFMALLTAFQVLLARYSGQDDITVGTVVSGRHDPRLAGTVGYLINNLVLRTRIEGAPSFTELLTDVRNTVLDAFDHQDVPFARLVDDLQPERDMSVTPLFQAAITMHDLPPEEVEVAGLTIGHVDLGWQVAKVDLALRLAELPDGSIGAVFEYATDLFTADTITRMADHFARLLDAIAAEPDRPVWSLDLLGEAERELLTKGSGVQVPLPQRCLHEVFAEQALRTPDAPAVVFEGDVLSYAELNARANRLAHHLVALGAGPGKLVGVCLDRDGDLVPALLGVTKSGAGYLPLDPAYPADRLGFMLADAEVELVVTTSRHLSALAAVHTGAVVVLDTEAEELAARPATDPEVRSTPDDLAYVIYTSGSTGRPKGVCVTHANVLRLFTSSDRHFGFDENDAWSMFHSYSFDVSVWELWGALLHGGKLVVVSFEVSRSPEDFCALLVDNGVTILSQTPSAFRGLVTLAENDPARFEGLRLRAVVFAGEKLELADLAPWITRFGLDEPALINMYGITETTVHSTFHRVTEADLAPNAGNPIGHPLDDLRIHLLDRHGELVPIGVPGEIHVGGPGVTRGYLKRPELTAQRFLYDPYAPGAKLYRSGDLARRLPDGSLHFLGRIDHQVKLRGFRIELGEITAALTEHPAVREAVVVLREDVPGDRRLVAYLVPTGEDTPDPGELRAAVGRKLPDYMVPSAFVTIDVVPLTPNGKLDQRALPAPDESAMRARGEIVAPRTVTEARLAAVWRDVLDVETVSVHDGFFDLGGDSIRAVSLVGSLRAEGFAVSVRDVFEYRTVARLAEHLDQQTAPAPEEPPVEPFALISAEDRALLGPGVTDAYPMSQLQMIMLIEMMASGDTNLYHNVSSFKVKDPNAFDHEALLEAGRLLVSRHEILRTSLHPEGFSVPMQVVHAHAEMEIGTQDLRGLDRPTAEAVIRQWTLEERERRFDVERPALLRYFAHVVDDGWWVSITECHPILEGWSYHSLLMQLLTAYFELSAGRPAPEVPPPPAVRYADFVAAEQKSVASVEDRRYWRDVVSRYPAFELPAAWRGEEPGERYRLDLSCRDIMDDLRGIARRADVSLKAVLHSAYLKVMSTLTDAGEFFTGLVCDTRPEVLGADRVAGMYLNTVPFACDRSAKTWRDLVKQTFARHVELWPHRRFPLPEIHREAGATGRLIDTFFIYLDFHVVDADLVEPDTVMDDSPNEFALTIANMRDVLLLHTNTSVLSRANGERLMAMFRAVLEAMIADLDGDARVTCLPPGERDLVLERWNRTERDLSPEGVVERVRDFAERTPEAIAVVDGDEWVTYRTLAGRASVVTARLAGLPRGSVVPILADSGVGFVAAVLGVLGAGCAYIPLDTAAPVPRTAKLLADSGAQVMLVASQHVEHARAAADGLPVDVLVMVRAEHTRAEWTTPVGDENDLAYVIYTSGSTGTPKGAVVHRRGMANHLLAKVEDLELTAGDVVVQNAPLTFDVSVWQMLAPLVVGGRVHVVDRSAAADPSALFGAVTSEVVTVLEVVPSLLRAALDDWEAGAPLPDLGCLRWLVVTGEALPPELCTRWFALFPHVPMVNAYGPTECSDDVTHAFLDARTPIEGPIVPIGRAIRNTRLYVLDPNRMPVPVGIPGELHVAGAGVGRGYLNDPERTAQAFVPDPFNGGLMYRTGDRVRYRTDGQLEFIGRRDNQVKIRGQRVELGEVESALRACPDVQDAAAKVHAGSLVGYFAGTADPAEIRRRLTAALPEHLVPSALVALPVLPLTANGKVDRKALPAPDRAALGAGEAVAPRTQAEARLVEVWRTVLGVDEIGVEDDFFAVGGDSIRTLTLVSAMRANGFRLTVRDVFAHRTIAALAAQDGASGEEEALVWLRPGESGPALYCVHPQGGSAHWFVPLADAVGDGCAVAAFEAPASLGERTVDLRELAGRYIGEMATDRPKILFGWSSAATLAWEMAVQLAEAGTPAAALVLVDPTGDPIGTPDVVTTDPVVERLVELMAAGAAVADDEVAVLLGLARLSGAASDRDTVRLQLNRMRMLTRAMYSYHYPVIETPVLLLATDDCAEHGHGVLRGRTYQEYVLRWTELARGGLDVRRVSGGHEDVLSEARVRELVEVLREVTGSLSTEDTPVILP</sequence>
<dbReference type="Pfam" id="PF00975">
    <property type="entry name" value="Thioesterase"/>
    <property type="match status" value="1"/>
</dbReference>
<proteinExistence type="predicted"/>
<dbReference type="InterPro" id="IPR020845">
    <property type="entry name" value="AMP-binding_CS"/>
</dbReference>
<dbReference type="InterPro" id="IPR025110">
    <property type="entry name" value="AMP-bd_C"/>
</dbReference>
<dbReference type="RefSeq" id="WP_382379944.1">
    <property type="nucleotide sequence ID" value="NZ_JBHRZI010000052.1"/>
</dbReference>
<dbReference type="Proteomes" id="UP001595690">
    <property type="component" value="Unassembled WGS sequence"/>
</dbReference>
<dbReference type="NCBIfam" id="TIGR01733">
    <property type="entry name" value="AA-adenyl-dom"/>
    <property type="match status" value="2"/>
</dbReference>
<comment type="cofactor">
    <cofactor evidence="1">
        <name>pantetheine 4'-phosphate</name>
        <dbReference type="ChEBI" id="CHEBI:47942"/>
    </cofactor>
</comment>
<dbReference type="InterPro" id="IPR001031">
    <property type="entry name" value="Thioesterase"/>
</dbReference>
<dbReference type="InterPro" id="IPR009081">
    <property type="entry name" value="PP-bd_ACP"/>
</dbReference>
<dbReference type="PROSITE" id="PS00455">
    <property type="entry name" value="AMP_BINDING"/>
    <property type="match status" value="2"/>
</dbReference>
<dbReference type="SUPFAM" id="SSF52777">
    <property type="entry name" value="CoA-dependent acyltransferases"/>
    <property type="match status" value="4"/>
</dbReference>
<dbReference type="InterPro" id="IPR045851">
    <property type="entry name" value="AMP-bd_C_sf"/>
</dbReference>
<evidence type="ECO:0000256" key="3">
    <source>
        <dbReference type="ARBA" id="ARBA00022553"/>
    </source>
</evidence>
<dbReference type="CDD" id="cd05930">
    <property type="entry name" value="A_NRPS"/>
    <property type="match status" value="1"/>
</dbReference>
<dbReference type="InterPro" id="IPR006162">
    <property type="entry name" value="Ppantetheine_attach_site"/>
</dbReference>
<dbReference type="Gene3D" id="1.10.1200.10">
    <property type="entry name" value="ACP-like"/>
    <property type="match status" value="2"/>
</dbReference>
<evidence type="ECO:0000313" key="6">
    <source>
        <dbReference type="Proteomes" id="UP001595690"/>
    </source>
</evidence>
<dbReference type="Gene3D" id="3.40.50.1820">
    <property type="entry name" value="alpha/beta hydrolase"/>
    <property type="match status" value="1"/>
</dbReference>
<dbReference type="NCBIfam" id="NF003417">
    <property type="entry name" value="PRK04813.1"/>
    <property type="match status" value="2"/>
</dbReference>
<keyword evidence="3" id="KW-0597">Phosphoprotein</keyword>
<dbReference type="SUPFAM" id="SSF56801">
    <property type="entry name" value="Acetyl-CoA synthetase-like"/>
    <property type="match status" value="2"/>
</dbReference>
<dbReference type="InterPro" id="IPR042099">
    <property type="entry name" value="ANL_N_sf"/>
</dbReference>
<feature type="domain" description="Carrier" evidence="4">
    <location>
        <begin position="981"/>
        <end position="1055"/>
    </location>
</feature>
<dbReference type="SMART" id="SM00823">
    <property type="entry name" value="PKS_PP"/>
    <property type="match status" value="2"/>
</dbReference>
<dbReference type="InterPro" id="IPR000873">
    <property type="entry name" value="AMP-dep_synth/lig_dom"/>
</dbReference>
<dbReference type="CDD" id="cd19531">
    <property type="entry name" value="LCL_NRPS-like"/>
    <property type="match status" value="1"/>
</dbReference>
<dbReference type="PROSITE" id="PS00141">
    <property type="entry name" value="ASP_PROTEASE"/>
    <property type="match status" value="1"/>
</dbReference>
<dbReference type="InterPro" id="IPR020806">
    <property type="entry name" value="PKS_PP-bd"/>
</dbReference>
<dbReference type="InterPro" id="IPR001242">
    <property type="entry name" value="Condensation_dom"/>
</dbReference>
<dbReference type="EMBL" id="JBHRZI010000052">
    <property type="protein sequence ID" value="MFC3898438.1"/>
    <property type="molecule type" value="Genomic_DNA"/>
</dbReference>
<protein>
    <submittedName>
        <fullName evidence="5">Amino acid adenylation domain-containing protein</fullName>
    </submittedName>
</protein>
<dbReference type="Gene3D" id="3.30.300.30">
    <property type="match status" value="2"/>
</dbReference>
<dbReference type="Pfam" id="PF13193">
    <property type="entry name" value="AMP-binding_C"/>
    <property type="match status" value="1"/>
</dbReference>
<reference evidence="6" key="1">
    <citation type="journal article" date="2019" name="Int. J. Syst. Evol. Microbiol.">
        <title>The Global Catalogue of Microorganisms (GCM) 10K type strain sequencing project: providing services to taxonomists for standard genome sequencing and annotation.</title>
        <authorList>
            <consortium name="The Broad Institute Genomics Platform"/>
            <consortium name="The Broad Institute Genome Sequencing Center for Infectious Disease"/>
            <person name="Wu L."/>
            <person name="Ma J."/>
        </authorList>
    </citation>
    <scope>NUCLEOTIDE SEQUENCE [LARGE SCALE GENOMIC DNA]</scope>
    <source>
        <strain evidence="6">CGMCC 4.7405</strain>
    </source>
</reference>
<evidence type="ECO:0000259" key="4">
    <source>
        <dbReference type="PROSITE" id="PS50075"/>
    </source>
</evidence>
<dbReference type="Pfam" id="PF00550">
    <property type="entry name" value="PP-binding"/>
    <property type="match status" value="2"/>
</dbReference>
<dbReference type="SUPFAM" id="SSF53474">
    <property type="entry name" value="alpha/beta-Hydrolases"/>
    <property type="match status" value="1"/>
</dbReference>
<dbReference type="Gene3D" id="3.30.559.10">
    <property type="entry name" value="Chloramphenicol acetyltransferase-like domain"/>
    <property type="match status" value="2"/>
</dbReference>
<dbReference type="PANTHER" id="PTHR45527:SF1">
    <property type="entry name" value="FATTY ACID SYNTHASE"/>
    <property type="match status" value="1"/>
</dbReference>
<dbReference type="InterPro" id="IPR036736">
    <property type="entry name" value="ACP-like_sf"/>
</dbReference>
<organism evidence="5 6">
    <name type="scientific">Lentzea rhizosphaerae</name>
    <dbReference type="NCBI Taxonomy" id="2041025"/>
    <lineage>
        <taxon>Bacteria</taxon>
        <taxon>Bacillati</taxon>
        <taxon>Actinomycetota</taxon>
        <taxon>Actinomycetes</taxon>
        <taxon>Pseudonocardiales</taxon>
        <taxon>Pseudonocardiaceae</taxon>
        <taxon>Lentzea</taxon>
    </lineage>
</organism>
<feature type="domain" description="Carrier" evidence="4">
    <location>
        <begin position="2029"/>
        <end position="2103"/>
    </location>
</feature>
<keyword evidence="2" id="KW-0596">Phosphopantetheine</keyword>
<dbReference type="Gene3D" id="3.40.50.12780">
    <property type="entry name" value="N-terminal domain of ligase-like"/>
    <property type="match status" value="2"/>
</dbReference>
<evidence type="ECO:0000256" key="1">
    <source>
        <dbReference type="ARBA" id="ARBA00001957"/>
    </source>
</evidence>
<dbReference type="SMART" id="SM00824">
    <property type="entry name" value="PKS_TE"/>
    <property type="match status" value="1"/>
</dbReference>
<dbReference type="Pfam" id="PF00668">
    <property type="entry name" value="Condensation"/>
    <property type="match status" value="2"/>
</dbReference>